<dbReference type="EMBL" id="AAQR03190498">
    <property type="status" value="NOT_ANNOTATED_CDS"/>
    <property type="molecule type" value="Genomic_DNA"/>
</dbReference>
<dbReference type="EMBL" id="AAQR03190500">
    <property type="status" value="NOT_ANNOTATED_CDS"/>
    <property type="molecule type" value="Genomic_DNA"/>
</dbReference>
<reference evidence="2" key="2">
    <citation type="submission" date="2025-08" db="UniProtKB">
        <authorList>
            <consortium name="Ensembl"/>
        </authorList>
    </citation>
    <scope>IDENTIFICATION</scope>
</reference>
<evidence type="ECO:0000259" key="1">
    <source>
        <dbReference type="Pfam" id="PF07678"/>
    </source>
</evidence>
<dbReference type="Proteomes" id="UP000005225">
    <property type="component" value="Unassembled WGS sequence"/>
</dbReference>
<protein>
    <recommendedName>
        <fullName evidence="1">Alpha-macroglobulin-like TED domain-containing protein</fullName>
    </recommendedName>
</protein>
<reference evidence="3" key="1">
    <citation type="submission" date="2011-03" db="EMBL/GenBank/DDBJ databases">
        <title>Version 3 of the genome sequence of Otolemur garnettii (Bushbaby).</title>
        <authorList>
            <consortium name="The Broad Institute Genome Sequencing Platform"/>
            <person name="Di Palma F."/>
            <person name="Johnson J."/>
            <person name="Lander E.S."/>
            <person name="Lindblad-Toh K."/>
            <person name="Jaffe D.B."/>
            <person name="Gnerre S."/>
            <person name="MacCallum I."/>
            <person name="Przybylski D."/>
            <person name="Ribeiro F.J."/>
            <person name="Burton J.N."/>
            <person name="Walker B.J."/>
            <person name="Sharpe T."/>
            <person name="Hall G."/>
        </authorList>
    </citation>
    <scope>NUCLEOTIDE SEQUENCE [LARGE SCALE GENOMIC DNA]</scope>
</reference>
<dbReference type="PANTHER" id="PTHR11412">
    <property type="entry name" value="MACROGLOBULIN / COMPLEMENT"/>
    <property type="match status" value="1"/>
</dbReference>
<dbReference type="eggNOG" id="KOG1366">
    <property type="taxonomic scope" value="Eukaryota"/>
</dbReference>
<dbReference type="Pfam" id="PF07678">
    <property type="entry name" value="TED_complement"/>
    <property type="match status" value="1"/>
</dbReference>
<dbReference type="AlphaFoldDB" id="H0XT36"/>
<dbReference type="InterPro" id="IPR011626">
    <property type="entry name" value="Alpha-macroglobulin_TED"/>
</dbReference>
<sequence>KYTFIDENVQKQTLIWLSSKQKSNGCFENDGELFNDAWKSGDEEGILLMALTVGAFFEAGLNFTFPALRNGLFCLEEALASGVTNAYNQAILAYVLALAGKEKQVEVLLQTLDQSATKINNVIYWEGESKPKTEESPPFIPHVPSVEQEKTCYVLLAVISREIPDLTYASVQWVAQQMNFNGGFSSTQGTEVYFLAVTRYMKLTFSNDQNTVTFSSKRGNEIFQINSDNRLLVQGSELTKAYGQYTVDVEGQGCAFIQEKKCASIIYENVLSPKKESAFSLSLEVVKDNTSDRSLTKFGLTVT</sequence>
<feature type="domain" description="Alpha-macroglobulin-like TED" evidence="1">
    <location>
        <begin position="1"/>
        <end position="200"/>
    </location>
</feature>
<evidence type="ECO:0000313" key="3">
    <source>
        <dbReference type="Proteomes" id="UP000005225"/>
    </source>
</evidence>
<dbReference type="OMA" id="WSHVETE"/>
<reference evidence="2" key="3">
    <citation type="submission" date="2025-09" db="UniProtKB">
        <authorList>
            <consortium name="Ensembl"/>
        </authorList>
    </citation>
    <scope>IDENTIFICATION</scope>
</reference>
<keyword evidence="3" id="KW-1185">Reference proteome</keyword>
<dbReference type="PANTHER" id="PTHR11412:SF174">
    <property type="entry name" value="OVOSTATIN HOMOLOG 1"/>
    <property type="match status" value="1"/>
</dbReference>
<proteinExistence type="predicted"/>
<organism evidence="2 3">
    <name type="scientific">Otolemur garnettii</name>
    <name type="common">Small-eared galago</name>
    <name type="synonym">Garnett's greater bushbaby</name>
    <dbReference type="NCBI Taxonomy" id="30611"/>
    <lineage>
        <taxon>Eukaryota</taxon>
        <taxon>Metazoa</taxon>
        <taxon>Chordata</taxon>
        <taxon>Craniata</taxon>
        <taxon>Vertebrata</taxon>
        <taxon>Euteleostomi</taxon>
        <taxon>Mammalia</taxon>
        <taxon>Eutheria</taxon>
        <taxon>Euarchontoglires</taxon>
        <taxon>Primates</taxon>
        <taxon>Strepsirrhini</taxon>
        <taxon>Lorisiformes</taxon>
        <taxon>Galagidae</taxon>
        <taxon>Otolemur</taxon>
    </lineage>
</organism>
<dbReference type="InterPro" id="IPR050473">
    <property type="entry name" value="A2M/Complement_sys"/>
</dbReference>
<accession>H0XT36</accession>
<dbReference type="InParanoid" id="H0XT36"/>
<name>H0XT36_OTOGA</name>
<dbReference type="SUPFAM" id="SSF48239">
    <property type="entry name" value="Terpenoid cyclases/Protein prenyltransferases"/>
    <property type="match status" value="1"/>
</dbReference>
<dbReference type="EMBL" id="AAQR03190499">
    <property type="status" value="NOT_ANNOTATED_CDS"/>
    <property type="molecule type" value="Genomic_DNA"/>
</dbReference>
<dbReference type="STRING" id="30611.ENSOGAP00000019278"/>
<dbReference type="InterPro" id="IPR008930">
    <property type="entry name" value="Terpenoid_cyclase/PrenylTrfase"/>
</dbReference>
<dbReference type="HOGENOM" id="CLU_071979_0_0_1"/>
<dbReference type="GeneTree" id="ENSGT00940000158779"/>
<dbReference type="GO" id="GO:0005615">
    <property type="term" value="C:extracellular space"/>
    <property type="evidence" value="ECO:0007669"/>
    <property type="project" value="InterPro"/>
</dbReference>
<dbReference type="Gene3D" id="1.50.10.20">
    <property type="match status" value="1"/>
</dbReference>
<evidence type="ECO:0000313" key="2">
    <source>
        <dbReference type="Ensembl" id="ENSOGAP00000019278.1"/>
    </source>
</evidence>
<dbReference type="Ensembl" id="ENSOGAT00000034401.1">
    <property type="protein sequence ID" value="ENSOGAP00000019278.1"/>
    <property type="gene ID" value="ENSOGAG00000031895.1"/>
</dbReference>